<dbReference type="Pfam" id="PF12158">
    <property type="entry name" value="DUF3592"/>
    <property type="match status" value="1"/>
</dbReference>
<evidence type="ECO:0000256" key="1">
    <source>
        <dbReference type="SAM" id="Phobius"/>
    </source>
</evidence>
<evidence type="ECO:0000313" key="3">
    <source>
        <dbReference type="EMBL" id="TDD54707.1"/>
    </source>
</evidence>
<sequence length="287" mass="30451">MDFDFGVLPVLVPVVLGAIFLVGGARQVRRNRRLVRHGGRAHGIVVAQDSRWSSSNDGSGGSYQHAPMIEFVAEDGRTHRAKSEISKTHTSFIPGRRVLVHYDRADPSKIFLPGHDGGPAVIFALIGAVVLAVGLAALWAFWRGVTADDLMDNGVLFGAAFLCVGGSVLAIGVAGILATLRIKTGPRSHGVVIGETTSTGPQGMTRHHAVVRWTAPTGEVLEAPSGRGRLIRRIPVGTGITVRQHPHDPYRILLAGDGPELAGFAFLLFGGLFSAVGGIMTWAVLHF</sequence>
<proteinExistence type="predicted"/>
<feature type="domain" description="DUF3592" evidence="2">
    <location>
        <begin position="42"/>
        <end position="112"/>
    </location>
</feature>
<dbReference type="RefSeq" id="WP_132481807.1">
    <property type="nucleotide sequence ID" value="NZ_SMKW01000005.1"/>
</dbReference>
<reference evidence="3 4" key="1">
    <citation type="submission" date="2019-03" db="EMBL/GenBank/DDBJ databases">
        <title>Draft genome sequences of novel Actinobacteria.</title>
        <authorList>
            <person name="Sahin N."/>
            <person name="Ay H."/>
            <person name="Saygin H."/>
        </authorList>
    </citation>
    <scope>NUCLEOTIDE SEQUENCE [LARGE SCALE GENOMIC DNA]</scope>
    <source>
        <strain evidence="3 4">7K502</strain>
    </source>
</reference>
<feature type="transmembrane region" description="Helical" evidence="1">
    <location>
        <begin position="120"/>
        <end position="142"/>
    </location>
</feature>
<keyword evidence="1" id="KW-0812">Transmembrane</keyword>
<keyword evidence="4" id="KW-1185">Reference proteome</keyword>
<accession>A0A4V6PE27</accession>
<name>A0A4V6PE27_9PSEU</name>
<feature type="transmembrane region" description="Helical" evidence="1">
    <location>
        <begin position="261"/>
        <end position="285"/>
    </location>
</feature>
<keyword evidence="1" id="KW-1133">Transmembrane helix</keyword>
<feature type="transmembrane region" description="Helical" evidence="1">
    <location>
        <begin position="154"/>
        <end position="180"/>
    </location>
</feature>
<dbReference type="Proteomes" id="UP000294947">
    <property type="component" value="Unassembled WGS sequence"/>
</dbReference>
<protein>
    <submittedName>
        <fullName evidence="3">DUF3592 domain-containing protein</fullName>
    </submittedName>
</protein>
<organism evidence="3 4">
    <name type="scientific">Saccharopolyspora elongata</name>
    <dbReference type="NCBI Taxonomy" id="2530387"/>
    <lineage>
        <taxon>Bacteria</taxon>
        <taxon>Bacillati</taxon>
        <taxon>Actinomycetota</taxon>
        <taxon>Actinomycetes</taxon>
        <taxon>Pseudonocardiales</taxon>
        <taxon>Pseudonocardiaceae</taxon>
        <taxon>Saccharopolyspora</taxon>
    </lineage>
</organism>
<dbReference type="OrthoDB" id="4223203at2"/>
<keyword evidence="1" id="KW-0472">Membrane</keyword>
<dbReference type="AlphaFoldDB" id="A0A4V6PE27"/>
<evidence type="ECO:0000313" key="4">
    <source>
        <dbReference type="Proteomes" id="UP000294947"/>
    </source>
</evidence>
<dbReference type="InterPro" id="IPR021994">
    <property type="entry name" value="DUF3592"/>
</dbReference>
<comment type="caution">
    <text evidence="3">The sequence shown here is derived from an EMBL/GenBank/DDBJ whole genome shotgun (WGS) entry which is preliminary data.</text>
</comment>
<evidence type="ECO:0000259" key="2">
    <source>
        <dbReference type="Pfam" id="PF12158"/>
    </source>
</evidence>
<dbReference type="EMBL" id="SMKW01000005">
    <property type="protein sequence ID" value="TDD54707.1"/>
    <property type="molecule type" value="Genomic_DNA"/>
</dbReference>
<feature type="transmembrane region" description="Helical" evidence="1">
    <location>
        <begin position="6"/>
        <end position="25"/>
    </location>
</feature>
<gene>
    <name evidence="3" type="ORF">E1288_05550</name>
</gene>